<evidence type="ECO:0000256" key="4">
    <source>
        <dbReference type="PROSITE-ProRule" id="PRU00134"/>
    </source>
</evidence>
<name>A0A3N4L3Z2_9PEZI</name>
<reference evidence="7 8" key="1">
    <citation type="journal article" date="2018" name="Nat. Ecol. Evol.">
        <title>Pezizomycetes genomes reveal the molecular basis of ectomycorrhizal truffle lifestyle.</title>
        <authorList>
            <person name="Murat C."/>
            <person name="Payen T."/>
            <person name="Noel B."/>
            <person name="Kuo A."/>
            <person name="Morin E."/>
            <person name="Chen J."/>
            <person name="Kohler A."/>
            <person name="Krizsan K."/>
            <person name="Balestrini R."/>
            <person name="Da Silva C."/>
            <person name="Montanini B."/>
            <person name="Hainaut M."/>
            <person name="Levati E."/>
            <person name="Barry K.W."/>
            <person name="Belfiori B."/>
            <person name="Cichocki N."/>
            <person name="Clum A."/>
            <person name="Dockter R.B."/>
            <person name="Fauchery L."/>
            <person name="Guy J."/>
            <person name="Iotti M."/>
            <person name="Le Tacon F."/>
            <person name="Lindquist E.A."/>
            <person name="Lipzen A."/>
            <person name="Malagnac F."/>
            <person name="Mello A."/>
            <person name="Molinier V."/>
            <person name="Miyauchi S."/>
            <person name="Poulain J."/>
            <person name="Riccioni C."/>
            <person name="Rubini A."/>
            <person name="Sitrit Y."/>
            <person name="Splivallo R."/>
            <person name="Traeger S."/>
            <person name="Wang M."/>
            <person name="Zifcakova L."/>
            <person name="Wipf D."/>
            <person name="Zambonelli A."/>
            <person name="Paolocci F."/>
            <person name="Nowrousian M."/>
            <person name="Ottonello S."/>
            <person name="Baldrian P."/>
            <person name="Spatafora J.W."/>
            <person name="Henrissat B."/>
            <person name="Nagy L.G."/>
            <person name="Aury J.M."/>
            <person name="Wincker P."/>
            <person name="Grigoriev I.V."/>
            <person name="Bonfante P."/>
            <person name="Martin F.M."/>
        </authorList>
    </citation>
    <scope>NUCLEOTIDE SEQUENCE [LARGE SCALE GENOMIC DNA]</scope>
    <source>
        <strain evidence="7 8">CCBAS932</strain>
    </source>
</reference>
<feature type="domain" description="SET" evidence="5">
    <location>
        <begin position="3"/>
        <end position="246"/>
    </location>
</feature>
<dbReference type="InterPro" id="IPR002893">
    <property type="entry name" value="Znf_MYND"/>
</dbReference>
<dbReference type="GO" id="GO:0005634">
    <property type="term" value="C:nucleus"/>
    <property type="evidence" value="ECO:0007669"/>
    <property type="project" value="TreeGrafter"/>
</dbReference>
<keyword evidence="1" id="KW-0479">Metal-binding</keyword>
<dbReference type="InterPro" id="IPR046341">
    <property type="entry name" value="SET_dom_sf"/>
</dbReference>
<keyword evidence="2 4" id="KW-0863">Zinc-finger</keyword>
<dbReference type="STRING" id="1392247.A0A3N4L3Z2"/>
<dbReference type="FunCoup" id="A0A3N4L3Z2">
    <property type="interactions" value="650"/>
</dbReference>
<organism evidence="7 8">
    <name type="scientific">Morchella conica CCBAS932</name>
    <dbReference type="NCBI Taxonomy" id="1392247"/>
    <lineage>
        <taxon>Eukaryota</taxon>
        <taxon>Fungi</taxon>
        <taxon>Dikarya</taxon>
        <taxon>Ascomycota</taxon>
        <taxon>Pezizomycotina</taxon>
        <taxon>Pezizomycetes</taxon>
        <taxon>Pezizales</taxon>
        <taxon>Morchellaceae</taxon>
        <taxon>Morchella</taxon>
    </lineage>
</organism>
<dbReference type="PANTHER" id="PTHR12197">
    <property type="entry name" value="HISTONE-LYSINE N-METHYLTRANSFERASE SMYD"/>
    <property type="match status" value="1"/>
</dbReference>
<evidence type="ECO:0000313" key="7">
    <source>
        <dbReference type="EMBL" id="RPB17624.1"/>
    </source>
</evidence>
<dbReference type="GO" id="GO:0008270">
    <property type="term" value="F:zinc ion binding"/>
    <property type="evidence" value="ECO:0007669"/>
    <property type="project" value="UniProtKB-KW"/>
</dbReference>
<feature type="domain" description="MYND-type" evidence="6">
    <location>
        <begin position="51"/>
        <end position="105"/>
    </location>
</feature>
<keyword evidence="8" id="KW-1185">Reference proteome</keyword>
<dbReference type="Pfam" id="PF01753">
    <property type="entry name" value="zf-MYND"/>
    <property type="match status" value="1"/>
</dbReference>
<evidence type="ECO:0000256" key="3">
    <source>
        <dbReference type="ARBA" id="ARBA00022833"/>
    </source>
</evidence>
<dbReference type="PROSITE" id="PS50865">
    <property type="entry name" value="ZF_MYND_2"/>
    <property type="match status" value="1"/>
</dbReference>
<gene>
    <name evidence="7" type="ORF">P167DRAFT_514905</name>
</gene>
<dbReference type="Proteomes" id="UP000277580">
    <property type="component" value="Unassembled WGS sequence"/>
</dbReference>
<evidence type="ECO:0000313" key="8">
    <source>
        <dbReference type="Proteomes" id="UP000277580"/>
    </source>
</evidence>
<evidence type="ECO:0000256" key="1">
    <source>
        <dbReference type="ARBA" id="ARBA00022723"/>
    </source>
</evidence>
<dbReference type="PANTHER" id="PTHR12197:SF251">
    <property type="entry name" value="EG:BACR7C10.4 PROTEIN"/>
    <property type="match status" value="1"/>
</dbReference>
<dbReference type="SMART" id="SM00317">
    <property type="entry name" value="SET"/>
    <property type="match status" value="1"/>
</dbReference>
<dbReference type="Gene3D" id="6.10.140.2220">
    <property type="match status" value="1"/>
</dbReference>
<dbReference type="PROSITE" id="PS50280">
    <property type="entry name" value="SET"/>
    <property type="match status" value="1"/>
</dbReference>
<evidence type="ECO:0000259" key="6">
    <source>
        <dbReference type="PROSITE" id="PS50865"/>
    </source>
</evidence>
<proteinExistence type="predicted"/>
<protein>
    <submittedName>
        <fullName evidence="7">SET domain-containing protein</fullName>
    </submittedName>
</protein>
<dbReference type="AlphaFoldDB" id="A0A3N4L3Z2"/>
<accession>A0A3N4L3Z2</accession>
<dbReference type="Gene3D" id="2.170.270.10">
    <property type="entry name" value="SET domain"/>
    <property type="match status" value="1"/>
</dbReference>
<dbReference type="InterPro" id="IPR001214">
    <property type="entry name" value="SET_dom"/>
</dbReference>
<dbReference type="EMBL" id="ML119105">
    <property type="protein sequence ID" value="RPB17624.1"/>
    <property type="molecule type" value="Genomic_DNA"/>
</dbReference>
<evidence type="ECO:0000256" key="2">
    <source>
        <dbReference type="ARBA" id="ARBA00022771"/>
    </source>
</evidence>
<dbReference type="SUPFAM" id="SSF82199">
    <property type="entry name" value="SET domain"/>
    <property type="match status" value="1"/>
</dbReference>
<dbReference type="Pfam" id="PF00856">
    <property type="entry name" value="SET"/>
    <property type="match status" value="1"/>
</dbReference>
<dbReference type="OrthoDB" id="5945798at2759"/>
<dbReference type="InterPro" id="IPR050869">
    <property type="entry name" value="H3K4_H4K5_MeTrfase"/>
</dbReference>
<sequence>MTHNINIYTHPSSLGGTGLFATTKITPGQLVLSIPEPLVTVPDDIHLTECCSRCMLWRPAGGGTSMLNLYEDERSLNYCTGCRVVKYCSKDCQRADWRALHKVECAIFKKLHPRILPGSVRATIRMLWTTPGEAWSQINSLESHESELRKTDKWEMITLMAKGAHGYSGTILGEKDVRGVYARLLINSITLVNSTFDPIGIAFDPLASLMNHSCDPNSVMVFDGRTVSVRALREIAKDEEITISYIDNTNPTSRRRSELQGRYFFTCSCQKCVSPATCSGLKEVFIDIPGVTTSNLEEYAWAAISTPSEDVLLKAIRALHTTKLWPLQRQPLPLLHHELIHSVYIPLSKWPQALLHSLLLYLYVDPVHYPQRHHPVRVTHAFTLVSLFLQVSGDLDSLERVAPKAKGMDLDLGKIIWGLLCEIVAHVALSHGTESTFAQTVRRKKQEVGEDLGANETTGVWVGKRINDVGLEEELVKIRVLVDGLLEEMKN</sequence>
<dbReference type="InParanoid" id="A0A3N4L3Z2"/>
<keyword evidence="3" id="KW-0862">Zinc</keyword>
<evidence type="ECO:0000259" key="5">
    <source>
        <dbReference type="PROSITE" id="PS50280"/>
    </source>
</evidence>
<dbReference type="Gene3D" id="1.10.220.160">
    <property type="match status" value="1"/>
</dbReference>